<comment type="caution">
    <text evidence="5">The sequence shown here is derived from an EMBL/GenBank/DDBJ whole genome shotgun (WGS) entry which is preliminary data.</text>
</comment>
<proteinExistence type="predicted"/>
<gene>
    <name evidence="5" type="ORF">DXC61_05110</name>
</gene>
<reference evidence="5 6" key="1">
    <citation type="submission" date="2018-08" db="EMBL/GenBank/DDBJ databases">
        <title>A genome reference for cultivated species of the human gut microbiota.</title>
        <authorList>
            <person name="Zou Y."/>
            <person name="Xue W."/>
            <person name="Luo G."/>
        </authorList>
    </citation>
    <scope>NUCLEOTIDE SEQUENCE [LARGE SCALE GENOMIC DNA]</scope>
    <source>
        <strain evidence="5 6">TF06-40</strain>
    </source>
</reference>
<dbReference type="InterPro" id="IPR011990">
    <property type="entry name" value="TPR-like_helical_dom_sf"/>
</dbReference>
<feature type="compositionally biased region" description="Basic residues" evidence="4">
    <location>
        <begin position="608"/>
        <end position="617"/>
    </location>
</feature>
<dbReference type="SMART" id="SM00028">
    <property type="entry name" value="TPR"/>
    <property type="match status" value="6"/>
</dbReference>
<dbReference type="InterPro" id="IPR019734">
    <property type="entry name" value="TPR_rpt"/>
</dbReference>
<dbReference type="Proteomes" id="UP000261187">
    <property type="component" value="Unassembled WGS sequence"/>
</dbReference>
<organism evidence="5 6">
    <name type="scientific">Segatella copri</name>
    <dbReference type="NCBI Taxonomy" id="165179"/>
    <lineage>
        <taxon>Bacteria</taxon>
        <taxon>Pseudomonadati</taxon>
        <taxon>Bacteroidota</taxon>
        <taxon>Bacteroidia</taxon>
        <taxon>Bacteroidales</taxon>
        <taxon>Prevotellaceae</taxon>
        <taxon>Segatella</taxon>
    </lineage>
</organism>
<dbReference type="SUPFAM" id="SSF81901">
    <property type="entry name" value="HCP-like"/>
    <property type="match status" value="1"/>
</dbReference>
<dbReference type="EMBL" id="QSSA01000008">
    <property type="protein sequence ID" value="RGL62411.1"/>
    <property type="molecule type" value="Genomic_DNA"/>
</dbReference>
<dbReference type="PANTHER" id="PTHR44943:SF5">
    <property type="entry name" value="BLL7697 PROTEIN"/>
    <property type="match status" value="1"/>
</dbReference>
<dbReference type="Pfam" id="PF13432">
    <property type="entry name" value="TPR_16"/>
    <property type="match status" value="1"/>
</dbReference>
<accession>A0AA92T033</accession>
<dbReference type="PROSITE" id="PS50005">
    <property type="entry name" value="TPR"/>
    <property type="match status" value="2"/>
</dbReference>
<dbReference type="RefSeq" id="WP_117692973.1">
    <property type="nucleotide sequence ID" value="NZ_QSSA01000008.1"/>
</dbReference>
<dbReference type="InterPro" id="IPR051685">
    <property type="entry name" value="Ycf3/AcsC/BcsC/TPR_MFPF"/>
</dbReference>
<evidence type="ECO:0000313" key="5">
    <source>
        <dbReference type="EMBL" id="RGL62411.1"/>
    </source>
</evidence>
<keyword evidence="2 3" id="KW-0802">TPR repeat</keyword>
<evidence type="ECO:0000313" key="6">
    <source>
        <dbReference type="Proteomes" id="UP000261187"/>
    </source>
</evidence>
<dbReference type="AlphaFoldDB" id="A0AA92T033"/>
<evidence type="ECO:0008006" key="7">
    <source>
        <dbReference type="Google" id="ProtNLM"/>
    </source>
</evidence>
<evidence type="ECO:0000256" key="3">
    <source>
        <dbReference type="PROSITE-ProRule" id="PRU00339"/>
    </source>
</evidence>
<feature type="repeat" description="TPR" evidence="3">
    <location>
        <begin position="50"/>
        <end position="83"/>
    </location>
</feature>
<evidence type="ECO:0000256" key="4">
    <source>
        <dbReference type="SAM" id="MobiDB-lite"/>
    </source>
</evidence>
<sequence>MNLRNISWAMGVVLLGSVAMPSLARKKKVQPVQKPAVQEDHLSPNDRQRYNYFFLEGARQQAAGNYSAAFDLFEHARKIDPKAAETYFYESLFYSQLKQDSLALAYMQKAIELNPENQTYAEQLGRYYIGSQKYDLAIDAYENLYAKNHDNTDALRILVQLYSQNKDYKSVLKTISRLEVEEGESEQFTLSKMRVYELMNDKKAAYQELKSLVDQHPLDMQYKTMLGNWLVQHDRQKEAYKCFTDVLKEEPDNSYAQMSLYDYYNATHQEQLAEQMLDKILMSPKSDLETKVMMYRSFIQKNESEGGDSTKVIALFDKALNVAHPSAEVAEMRAAYMSLKKMPADSVCRAFEKVLTIAPDNVNARMQLVQMLWNEKKYDLVSLQCKAAQEYNPEEMVFYYFGGMAYYQKDKEDEALREFRLGLAQVNAQSPADLVSDLYAVTGDILHKKGEEQEAFAAYDSCLQWKDDNVMALNNYAYYLSEKGVDLHKAEAMSYKTIKAEPNNGTYLDTYAWILFMEERYADAKTYIDQALKNRDSTADNSTVIEHAGDIYYMNGMADESVDFWKKAYTGENQTEVLAWKIKNRQYITEEELKKRNAPKQKPAATKKSVRKGKKNK</sequence>
<evidence type="ECO:0000256" key="1">
    <source>
        <dbReference type="ARBA" id="ARBA00022737"/>
    </source>
</evidence>
<keyword evidence="1" id="KW-0677">Repeat</keyword>
<protein>
    <recommendedName>
        <fullName evidence="7">Tetratricopeptide repeat protein</fullName>
    </recommendedName>
</protein>
<evidence type="ECO:0000256" key="2">
    <source>
        <dbReference type="ARBA" id="ARBA00022803"/>
    </source>
</evidence>
<dbReference type="Gene3D" id="1.25.40.10">
    <property type="entry name" value="Tetratricopeptide repeat domain"/>
    <property type="match status" value="4"/>
</dbReference>
<dbReference type="PANTHER" id="PTHR44943">
    <property type="entry name" value="CELLULOSE SYNTHASE OPERON PROTEIN C"/>
    <property type="match status" value="1"/>
</dbReference>
<feature type="repeat" description="TPR" evidence="3">
    <location>
        <begin position="84"/>
        <end position="117"/>
    </location>
</feature>
<dbReference type="SUPFAM" id="SSF48452">
    <property type="entry name" value="TPR-like"/>
    <property type="match status" value="1"/>
</dbReference>
<name>A0AA92T033_9BACT</name>
<feature type="region of interest" description="Disordered" evidence="4">
    <location>
        <begin position="593"/>
        <end position="617"/>
    </location>
</feature>